<keyword evidence="9" id="KW-1133">Transmembrane helix</keyword>
<evidence type="ECO:0000313" key="10">
    <source>
        <dbReference type="EMBL" id="KAK1531716.1"/>
    </source>
</evidence>
<keyword evidence="9" id="KW-0812">Transmembrane</keyword>
<evidence type="ECO:0000256" key="6">
    <source>
        <dbReference type="ARBA" id="ARBA00023004"/>
    </source>
</evidence>
<dbReference type="Gene3D" id="1.10.630.10">
    <property type="entry name" value="Cytochrome P450"/>
    <property type="match status" value="1"/>
</dbReference>
<dbReference type="RefSeq" id="XP_060345972.1">
    <property type="nucleotide sequence ID" value="XM_060495624.1"/>
</dbReference>
<gene>
    <name evidence="10" type="ORF">CPAR01_11365</name>
</gene>
<dbReference type="GeneID" id="85379523"/>
<evidence type="ECO:0000256" key="5">
    <source>
        <dbReference type="ARBA" id="ARBA00023002"/>
    </source>
</evidence>
<reference evidence="10 11" key="1">
    <citation type="submission" date="2016-10" db="EMBL/GenBank/DDBJ databases">
        <title>The genome sequence of Colletotrichum fioriniae PJ7.</title>
        <authorList>
            <person name="Baroncelli R."/>
        </authorList>
    </citation>
    <scope>NUCLEOTIDE SEQUENCE [LARGE SCALE GENOMIC DNA]</scope>
    <source>
        <strain evidence="10 11">IMI 384185</strain>
    </source>
</reference>
<accession>A0ABQ9SCK8</accession>
<proteinExistence type="inferred from homology"/>
<dbReference type="PROSITE" id="PS00086">
    <property type="entry name" value="CYTOCHROME_P450"/>
    <property type="match status" value="1"/>
</dbReference>
<name>A0ABQ9SCK8_9PEZI</name>
<keyword evidence="7 8" id="KW-0503">Monooxygenase</keyword>
<evidence type="ECO:0000256" key="9">
    <source>
        <dbReference type="SAM" id="Phobius"/>
    </source>
</evidence>
<comment type="cofactor">
    <cofactor evidence="1">
        <name>heme</name>
        <dbReference type="ChEBI" id="CHEBI:30413"/>
    </cofactor>
</comment>
<comment type="similarity">
    <text evidence="2 8">Belongs to the cytochrome P450 family.</text>
</comment>
<dbReference type="InterPro" id="IPR002401">
    <property type="entry name" value="Cyt_P450_E_grp-I"/>
</dbReference>
<sequence>MEAITPPKHLFSSWADDSSLIRKMDLWTSLCLGIILISVFTIIPHIRKPSRKLPSVNPGRLFDFFNQERKKGFLINARRIMEDARIQFPGQPYRLMTDVGETVVIPPDLVHDIRNEPGLSFSKAFADNFHPQLNGFEGFAVGNRPDGLFQLVIKKRITKLLSRFSLSITKLPSSYPTPHIETPRYSNTPSRYLHDDADQITEPLASETRFAVDHIFGKPTDWQEYNTKDTILDLICRLSSRVFLGDEVCRDEAWLAITKSYTVNAFLGAEILRPYPYWLRYAANLILPECKTLRRQVSDSRDIIEPVLQKRRDARQQAIERGEPAPKFNDGIDWFEEESQGREYDVVGAQLGLSVVAIHTTTDLLVETMLRIAENPELFDALRKEIVEVLTAEGWKKTALFNMKLMDSVLKESQRLKPVTSGKSLLLFPVTTGKYPPSTRRSPHQPAIMARMATRQVTLPNGLKLQKGERCVGDLGKMHDPSIYPNPEAFNGYRFLEMRGDPKLDSQAHLVSTSPSHLGFGHGQHACPGRFFAGNELKIALAHLLMKFDWKLTPGYEHQWQEWGFAWNSDSTAKLLFRRREAPEIDIDAI</sequence>
<evidence type="ECO:0000313" key="11">
    <source>
        <dbReference type="Proteomes" id="UP001241169"/>
    </source>
</evidence>
<evidence type="ECO:0000256" key="4">
    <source>
        <dbReference type="ARBA" id="ARBA00022723"/>
    </source>
</evidence>
<evidence type="ECO:0000256" key="8">
    <source>
        <dbReference type="RuleBase" id="RU000461"/>
    </source>
</evidence>
<keyword evidence="4 8" id="KW-0479">Metal-binding</keyword>
<keyword evidence="5 8" id="KW-0560">Oxidoreductase</keyword>
<keyword evidence="6 8" id="KW-0408">Iron</keyword>
<evidence type="ECO:0000256" key="3">
    <source>
        <dbReference type="ARBA" id="ARBA00022617"/>
    </source>
</evidence>
<protein>
    <submittedName>
        <fullName evidence="10">Ent-kaurene oxidase</fullName>
    </submittedName>
</protein>
<feature type="transmembrane region" description="Helical" evidence="9">
    <location>
        <begin position="26"/>
        <end position="43"/>
    </location>
</feature>
<keyword evidence="3 8" id="KW-0349">Heme</keyword>
<dbReference type="CDD" id="cd11041">
    <property type="entry name" value="CYP503A1-like"/>
    <property type="match status" value="1"/>
</dbReference>
<dbReference type="InterPro" id="IPR017972">
    <property type="entry name" value="Cyt_P450_CS"/>
</dbReference>
<dbReference type="Pfam" id="PF00067">
    <property type="entry name" value="p450"/>
    <property type="match status" value="2"/>
</dbReference>
<dbReference type="Proteomes" id="UP001241169">
    <property type="component" value="Unassembled WGS sequence"/>
</dbReference>
<comment type="caution">
    <text evidence="10">The sequence shown here is derived from an EMBL/GenBank/DDBJ whole genome shotgun (WGS) entry which is preliminary data.</text>
</comment>
<dbReference type="PANTHER" id="PTHR46206">
    <property type="entry name" value="CYTOCHROME P450"/>
    <property type="match status" value="1"/>
</dbReference>
<dbReference type="EMBL" id="MOPA01000009">
    <property type="protein sequence ID" value="KAK1531716.1"/>
    <property type="molecule type" value="Genomic_DNA"/>
</dbReference>
<dbReference type="InterPro" id="IPR001128">
    <property type="entry name" value="Cyt_P450"/>
</dbReference>
<dbReference type="SUPFAM" id="SSF48264">
    <property type="entry name" value="Cytochrome P450"/>
    <property type="match status" value="2"/>
</dbReference>
<evidence type="ECO:0000256" key="2">
    <source>
        <dbReference type="ARBA" id="ARBA00010617"/>
    </source>
</evidence>
<dbReference type="InterPro" id="IPR036396">
    <property type="entry name" value="Cyt_P450_sf"/>
</dbReference>
<organism evidence="10 11">
    <name type="scientific">Colletotrichum paranaense</name>
    <dbReference type="NCBI Taxonomy" id="1914294"/>
    <lineage>
        <taxon>Eukaryota</taxon>
        <taxon>Fungi</taxon>
        <taxon>Dikarya</taxon>
        <taxon>Ascomycota</taxon>
        <taxon>Pezizomycotina</taxon>
        <taxon>Sordariomycetes</taxon>
        <taxon>Hypocreomycetidae</taxon>
        <taxon>Glomerellales</taxon>
        <taxon>Glomerellaceae</taxon>
        <taxon>Colletotrichum</taxon>
        <taxon>Colletotrichum acutatum species complex</taxon>
    </lineage>
</organism>
<evidence type="ECO:0000256" key="7">
    <source>
        <dbReference type="ARBA" id="ARBA00023033"/>
    </source>
</evidence>
<dbReference type="PANTHER" id="PTHR46206:SF2">
    <property type="entry name" value="CYTOCHROME P450 MONOOXYGENASE AUSG-RELATED"/>
    <property type="match status" value="1"/>
</dbReference>
<evidence type="ECO:0000256" key="1">
    <source>
        <dbReference type="ARBA" id="ARBA00001971"/>
    </source>
</evidence>
<keyword evidence="9" id="KW-0472">Membrane</keyword>
<dbReference type="PRINTS" id="PR00463">
    <property type="entry name" value="EP450I"/>
</dbReference>
<keyword evidence="11" id="KW-1185">Reference proteome</keyword>